<feature type="domain" description="Pyrrolo-quinoline quinone repeat" evidence="7">
    <location>
        <begin position="36"/>
        <end position="391"/>
    </location>
</feature>
<evidence type="ECO:0000256" key="3">
    <source>
        <dbReference type="ARBA" id="ARBA00022723"/>
    </source>
</evidence>
<dbReference type="InterPro" id="IPR018391">
    <property type="entry name" value="PQQ_b-propeller_rpt"/>
</dbReference>
<feature type="signal peptide" evidence="6">
    <location>
        <begin position="1"/>
        <end position="22"/>
    </location>
</feature>
<sequence>MRKIIAAAALAAVAAYAWPASANDGLTNIIKDPKQWGIQTGDYANTRYSKLDQINAGNVGKLQVAWSFSTGVLRGHEGGPLIIGDVMYVHTPFPNIVYALDLNNDGRIIWKYEPKQDPNVIPVMCCDTVNRGLAYADGTIFLHQADTTLVALDAKTGAKKWSVVNGDPKKGETNTATVLPVKDKVIVGISGGEFGVRCHVTAYDTKTGKQVWRGYSMGPDDEMLVDPEKTTALGKPIGKDSSLKSWEGDQWKIGGGCTWGWYSYDPATNLVYYGSGNPSTWNPAQRPGDNKWSMTIWARDADTGVAKWVYQMTPHDEWDFDGVNEMILTDQQFNGQPRKLLTHFDRNGFGYTLDRVSGELLVAEKFDPAVNWATKVDMDKNSPTFGRPQVVAKYSTAQQGEDVNTKGICPAALGTKDQQPAAFSPKTNLFYVPTNHVCMDYEPFRVSYTAGQPYVGATLSMFPAPNSHGGMGNFIAWDNTKGKIVWSLPEPFSVWSGALATAGDVVFYGTLEGYLKAVDAKTGKELYKFKTPSGIIGNVTTYEHKGKQYIAILSGVGGWAGIGLAAGLTDPNAGLGAVGGYAALSNYTNLGGQLTVFAIPN</sequence>
<comment type="caution">
    <text evidence="8">The sequence shown here is derived from an EMBL/GenBank/DDBJ whole genome shotgun (WGS) entry which is preliminary data.</text>
</comment>
<dbReference type="SUPFAM" id="SSF50998">
    <property type="entry name" value="Quinoprotein alcohol dehydrogenase-like"/>
    <property type="match status" value="1"/>
</dbReference>
<organism evidence="8 9">
    <name type="scientific">Ancylobacter koreensis</name>
    <dbReference type="NCBI Taxonomy" id="266121"/>
    <lineage>
        <taxon>Bacteria</taxon>
        <taxon>Pseudomonadati</taxon>
        <taxon>Pseudomonadota</taxon>
        <taxon>Alphaproteobacteria</taxon>
        <taxon>Hyphomicrobiales</taxon>
        <taxon>Xanthobacteraceae</taxon>
        <taxon>Ancylobacter</taxon>
    </lineage>
</organism>
<proteinExistence type="inferred from homology"/>
<evidence type="ECO:0000256" key="4">
    <source>
        <dbReference type="ARBA" id="ARBA00022891"/>
    </source>
</evidence>
<evidence type="ECO:0000259" key="7">
    <source>
        <dbReference type="Pfam" id="PF01011"/>
    </source>
</evidence>
<feature type="domain" description="Pyrrolo-quinoline quinone repeat" evidence="7">
    <location>
        <begin position="495"/>
        <end position="550"/>
    </location>
</feature>
<reference evidence="9" key="1">
    <citation type="submission" date="2023-07" db="EMBL/GenBank/DDBJ databases">
        <title>Ancylobacter moscoviensis sp. nov., facultatively methylotrophic bacteria from activated sludge and the reclassification of Starkeya novella (Starkey 1934) Kelly et al. 2000 as Ancylobacter novellus comb. nov., Starkeya koreensis Im et al. 2006 as Ancylobacter koreensis comb.nov., Angulomicrobium tetraedrale Vasil'eva et al. 1986 as Ancylobacter tetraedralis comb. nov., Angulomicrobium amanitiforme Fritz et al. 2004 as Ancylobacter amanitiformis comb. nov. and Methylorhabdus multivorans Doronina et al. 1996 as Ancylobacter multivorans comb. nov. and emended description of the genus Ancylobacter.</title>
        <authorList>
            <person name="Doronina N."/>
            <person name="Chemodurova A."/>
            <person name="Grouzdev D."/>
            <person name="Koziaeva V."/>
            <person name="Shi W."/>
            <person name="Wu L."/>
            <person name="Kaparullina E."/>
        </authorList>
    </citation>
    <scope>NUCLEOTIDE SEQUENCE [LARGE SCALE GENOMIC DNA]</scope>
    <source>
        <strain evidence="9">Jip08</strain>
    </source>
</reference>
<evidence type="ECO:0000313" key="9">
    <source>
        <dbReference type="Proteomes" id="UP001202867"/>
    </source>
</evidence>
<dbReference type="RefSeq" id="WP_247200912.1">
    <property type="nucleotide sequence ID" value="NZ_JALKCG010000004.1"/>
</dbReference>
<feature type="chain" id="PRO_5045641199" evidence="6">
    <location>
        <begin position="23"/>
        <end position="601"/>
    </location>
</feature>
<evidence type="ECO:0000256" key="6">
    <source>
        <dbReference type="SAM" id="SignalP"/>
    </source>
</evidence>
<gene>
    <name evidence="8" type="ORF">MWN33_11700</name>
</gene>
<dbReference type="InterPro" id="IPR011047">
    <property type="entry name" value="Quinoprotein_ADH-like_sf"/>
</dbReference>
<dbReference type="Proteomes" id="UP001202867">
    <property type="component" value="Unassembled WGS sequence"/>
</dbReference>
<comment type="similarity">
    <text evidence="2">Belongs to the bacterial PQQ dehydrogenase family.</text>
</comment>
<protein>
    <submittedName>
        <fullName evidence="8">Methanol/ethanol family PQQ-dependent dehydrogenase</fullName>
    </submittedName>
</protein>
<evidence type="ECO:0000256" key="5">
    <source>
        <dbReference type="ARBA" id="ARBA00023002"/>
    </source>
</evidence>
<dbReference type="SMART" id="SM00564">
    <property type="entry name" value="PQQ"/>
    <property type="match status" value="5"/>
</dbReference>
<evidence type="ECO:0000313" key="8">
    <source>
        <dbReference type="EMBL" id="MCK0208691.1"/>
    </source>
</evidence>
<dbReference type="Pfam" id="PF01011">
    <property type="entry name" value="PQQ"/>
    <property type="match status" value="2"/>
</dbReference>
<keyword evidence="4" id="KW-0634">PQQ</keyword>
<evidence type="ECO:0000256" key="2">
    <source>
        <dbReference type="ARBA" id="ARBA00008156"/>
    </source>
</evidence>
<dbReference type="InterPro" id="IPR001479">
    <property type="entry name" value="Quinoprotein_DH_CS"/>
</dbReference>
<keyword evidence="3" id="KW-0479">Metal-binding</keyword>
<keyword evidence="9" id="KW-1185">Reference proteome</keyword>
<dbReference type="PANTHER" id="PTHR32303:SF4">
    <property type="entry name" value="QUINOPROTEIN GLUCOSE DEHYDROGENASE"/>
    <property type="match status" value="1"/>
</dbReference>
<name>A0ABT0DN40_9HYPH</name>
<dbReference type="InterPro" id="IPR002372">
    <property type="entry name" value="PQQ_rpt_dom"/>
</dbReference>
<dbReference type="PANTHER" id="PTHR32303">
    <property type="entry name" value="QUINOPROTEIN ALCOHOL DEHYDROGENASE (CYTOCHROME C)"/>
    <property type="match status" value="1"/>
</dbReference>
<dbReference type="PROSITE" id="PS00364">
    <property type="entry name" value="BACTERIAL_PQQ_2"/>
    <property type="match status" value="1"/>
</dbReference>
<evidence type="ECO:0000256" key="1">
    <source>
        <dbReference type="ARBA" id="ARBA00001931"/>
    </source>
</evidence>
<dbReference type="EMBL" id="JALKCG010000004">
    <property type="protein sequence ID" value="MCK0208691.1"/>
    <property type="molecule type" value="Genomic_DNA"/>
</dbReference>
<dbReference type="NCBIfam" id="TIGR03075">
    <property type="entry name" value="PQQ_enz_alc_DH"/>
    <property type="match status" value="1"/>
</dbReference>
<dbReference type="Gene3D" id="2.140.10.10">
    <property type="entry name" value="Quinoprotein alcohol dehydrogenase-like superfamily"/>
    <property type="match status" value="1"/>
</dbReference>
<keyword evidence="6" id="KW-0732">Signal</keyword>
<comment type="cofactor">
    <cofactor evidence="1">
        <name>pyrroloquinoline quinone</name>
        <dbReference type="ChEBI" id="CHEBI:58442"/>
    </cofactor>
</comment>
<keyword evidence="5" id="KW-0560">Oxidoreductase</keyword>
<dbReference type="CDD" id="cd10278">
    <property type="entry name" value="PQQ_MDH"/>
    <property type="match status" value="1"/>
</dbReference>
<accession>A0ABT0DN40</accession>
<dbReference type="InterPro" id="IPR017512">
    <property type="entry name" value="PQQ_MeOH/EtOH_DH"/>
</dbReference>